<dbReference type="Proteomes" id="UP000223606">
    <property type="component" value="Chromosome 1"/>
</dbReference>
<keyword evidence="4" id="KW-1003">Cell membrane</keyword>
<evidence type="ECO:0000313" key="9">
    <source>
        <dbReference type="EMBL" id="SON56006.1"/>
    </source>
</evidence>
<feature type="transmembrane region" description="Helical" evidence="8">
    <location>
        <begin position="32"/>
        <end position="52"/>
    </location>
</feature>
<evidence type="ECO:0000256" key="7">
    <source>
        <dbReference type="ARBA" id="ARBA00023136"/>
    </source>
</evidence>
<feature type="transmembrane region" description="Helical" evidence="8">
    <location>
        <begin position="64"/>
        <end position="87"/>
    </location>
</feature>
<evidence type="ECO:0000313" key="10">
    <source>
        <dbReference type="Proteomes" id="UP000223606"/>
    </source>
</evidence>
<feature type="transmembrane region" description="Helical" evidence="8">
    <location>
        <begin position="230"/>
        <end position="250"/>
    </location>
</feature>
<evidence type="ECO:0000256" key="6">
    <source>
        <dbReference type="ARBA" id="ARBA00022989"/>
    </source>
</evidence>
<keyword evidence="7 8" id="KW-0472">Membrane</keyword>
<comment type="similarity">
    <text evidence="2">Belongs to the auxin efflux carrier (TC 2.A.69) family.</text>
</comment>
<dbReference type="Gene3D" id="1.20.1530.20">
    <property type="match status" value="1"/>
</dbReference>
<dbReference type="InterPro" id="IPR038770">
    <property type="entry name" value="Na+/solute_symporter_sf"/>
</dbReference>
<evidence type="ECO:0000256" key="2">
    <source>
        <dbReference type="ARBA" id="ARBA00010145"/>
    </source>
</evidence>
<evidence type="ECO:0000256" key="4">
    <source>
        <dbReference type="ARBA" id="ARBA00022475"/>
    </source>
</evidence>
<accession>A0A2C9D6U2</accession>
<evidence type="ECO:0000256" key="1">
    <source>
        <dbReference type="ARBA" id="ARBA00004651"/>
    </source>
</evidence>
<dbReference type="Pfam" id="PF03547">
    <property type="entry name" value="Mem_trans"/>
    <property type="match status" value="1"/>
</dbReference>
<dbReference type="EMBL" id="LT960614">
    <property type="protein sequence ID" value="SON56006.1"/>
    <property type="molecule type" value="Genomic_DNA"/>
</dbReference>
<evidence type="ECO:0000256" key="3">
    <source>
        <dbReference type="ARBA" id="ARBA00022448"/>
    </source>
</evidence>
<dbReference type="GO" id="GO:0055085">
    <property type="term" value="P:transmembrane transport"/>
    <property type="evidence" value="ECO:0007669"/>
    <property type="project" value="InterPro"/>
</dbReference>
<keyword evidence="6 8" id="KW-1133">Transmembrane helix</keyword>
<feature type="transmembrane region" description="Helical" evidence="8">
    <location>
        <begin position="289"/>
        <end position="311"/>
    </location>
</feature>
<dbReference type="PANTHER" id="PTHR36838:SF3">
    <property type="entry name" value="TRANSPORTER AUXIN EFFLUX CARRIER EC FAMILY"/>
    <property type="match status" value="1"/>
</dbReference>
<proteinExistence type="inferred from homology"/>
<sequence length="321" mass="34010">MSQVISLALPFFGLIFLGFGSGRIAKIPRSGLAWLDFYLVYIALPALFYDLMSKTPIEELAQGGFILSTTFSTYAAFALSFAVGTIISNGDLKLATIQGLVGSYANVGYMGPGLTLAALGTAAAAPTALIFCFDVTLAFSLTPLMMALGGTEDLKLMQTIGVVAKRVFLHPFILGTIAGILAAAFHFQLPEALAQMVTFLRNSAAPTALFAIGVTVALQPMGRVPTELPILVAIKLVVHPFIAWLMLTWIGGFDPVWIKTAVLMASLPTAATTFVAAQQYDVYVSRAATAIVISTVLSVFTVTGVLALITYDLLPLTPFGR</sequence>
<feature type="transmembrane region" description="Helical" evidence="8">
    <location>
        <begin position="199"/>
        <end position="218"/>
    </location>
</feature>
<feature type="transmembrane region" description="Helical" evidence="8">
    <location>
        <begin position="256"/>
        <end position="277"/>
    </location>
</feature>
<dbReference type="RefSeq" id="WP_099556436.1">
    <property type="nucleotide sequence ID" value="NZ_LT960614.1"/>
</dbReference>
<reference evidence="10" key="1">
    <citation type="submission" date="2017-09" db="EMBL/GenBank/DDBJ databases">
        <title>Genome sequence of Nannocystis excedens DSM 71.</title>
        <authorList>
            <person name="Blom J."/>
        </authorList>
    </citation>
    <scope>NUCLEOTIDE SEQUENCE [LARGE SCALE GENOMIC DNA]</scope>
    <source>
        <strain evidence="10">type strain: E19</strain>
    </source>
</reference>
<organism evidence="9 10">
    <name type="scientific">Hartmannibacter diazotrophicus</name>
    <dbReference type="NCBI Taxonomy" id="1482074"/>
    <lineage>
        <taxon>Bacteria</taxon>
        <taxon>Pseudomonadati</taxon>
        <taxon>Pseudomonadota</taxon>
        <taxon>Alphaproteobacteria</taxon>
        <taxon>Hyphomicrobiales</taxon>
        <taxon>Pleomorphomonadaceae</taxon>
        <taxon>Hartmannibacter</taxon>
    </lineage>
</organism>
<keyword evidence="3" id="KW-0813">Transport</keyword>
<keyword evidence="10" id="KW-1185">Reference proteome</keyword>
<name>A0A2C9D6U2_9HYPH</name>
<dbReference type="KEGG" id="hdi:HDIA_2465"/>
<dbReference type="GO" id="GO:0005886">
    <property type="term" value="C:plasma membrane"/>
    <property type="evidence" value="ECO:0007669"/>
    <property type="project" value="UniProtKB-SubCell"/>
</dbReference>
<feature type="transmembrane region" description="Helical" evidence="8">
    <location>
        <begin position="167"/>
        <end position="187"/>
    </location>
</feature>
<keyword evidence="5 8" id="KW-0812">Transmembrane</keyword>
<evidence type="ECO:0000256" key="8">
    <source>
        <dbReference type="SAM" id="Phobius"/>
    </source>
</evidence>
<dbReference type="PANTHER" id="PTHR36838">
    <property type="entry name" value="AUXIN EFFLUX CARRIER FAMILY PROTEIN"/>
    <property type="match status" value="1"/>
</dbReference>
<dbReference type="AlphaFoldDB" id="A0A2C9D6U2"/>
<comment type="subcellular location">
    <subcellularLocation>
        <location evidence="1">Cell membrane</location>
        <topology evidence="1">Multi-pass membrane protein</topology>
    </subcellularLocation>
</comment>
<dbReference type="InterPro" id="IPR004776">
    <property type="entry name" value="Mem_transp_PIN-like"/>
</dbReference>
<gene>
    <name evidence="9" type="ORF">HDIA_2465</name>
</gene>
<evidence type="ECO:0000256" key="5">
    <source>
        <dbReference type="ARBA" id="ARBA00022692"/>
    </source>
</evidence>
<protein>
    <submittedName>
        <fullName evidence="9">Auxin efflux carrier</fullName>
    </submittedName>
</protein>
<dbReference type="OrthoDB" id="7329340at2"/>
<feature type="transmembrane region" description="Helical" evidence="8">
    <location>
        <begin position="116"/>
        <end position="146"/>
    </location>
</feature>